<comment type="caution">
    <text evidence="1">The sequence shown here is derived from an EMBL/GenBank/DDBJ whole genome shotgun (WGS) entry which is preliminary data.</text>
</comment>
<evidence type="ECO:0000313" key="1">
    <source>
        <dbReference type="EMBL" id="KAK7835958.1"/>
    </source>
</evidence>
<keyword evidence="2" id="KW-1185">Reference proteome</keyword>
<dbReference type="EMBL" id="JBBHLL010000001">
    <property type="protein sequence ID" value="KAK7835958.1"/>
    <property type="molecule type" value="Genomic_DNA"/>
</dbReference>
<dbReference type="AlphaFoldDB" id="A0AAW0KBH2"/>
<accession>A0AAW0KBH2</accession>
<proteinExistence type="predicted"/>
<dbReference type="Proteomes" id="UP001488838">
    <property type="component" value="Unassembled WGS sequence"/>
</dbReference>
<feature type="non-terminal residue" evidence="1">
    <location>
        <position position="1"/>
    </location>
</feature>
<protein>
    <submittedName>
        <fullName evidence="1">Uncharacterized protein</fullName>
    </submittedName>
</protein>
<organism evidence="1 2">
    <name type="scientific">Myodes glareolus</name>
    <name type="common">Bank vole</name>
    <name type="synonym">Clethrionomys glareolus</name>
    <dbReference type="NCBI Taxonomy" id="447135"/>
    <lineage>
        <taxon>Eukaryota</taxon>
        <taxon>Metazoa</taxon>
        <taxon>Chordata</taxon>
        <taxon>Craniata</taxon>
        <taxon>Vertebrata</taxon>
        <taxon>Euteleostomi</taxon>
        <taxon>Mammalia</taxon>
        <taxon>Eutheria</taxon>
        <taxon>Euarchontoglires</taxon>
        <taxon>Glires</taxon>
        <taxon>Rodentia</taxon>
        <taxon>Myomorpha</taxon>
        <taxon>Muroidea</taxon>
        <taxon>Cricetidae</taxon>
        <taxon>Arvicolinae</taxon>
        <taxon>Myodes</taxon>
    </lineage>
</organism>
<gene>
    <name evidence="1" type="ORF">U0070_004049</name>
</gene>
<sequence>VQPDEAVIVVATKAPEGLFRTQTRIIFSIITMAAGTLYKNPANWKAFPAQYSGVEIIVLSEPPISLLPSHCALEFLENFLPGGFQYLRVTMDSVSLRAMALPIMPLKMQISKEIRQLDVFLKPRSFHGGKQVTLVGNKVVCTLLWFSKQKYAYEDTLSVVPYFGEHFDKDDPRGYDLEPTTTAPFLAFGSFQAEPAFLLSGSKLAGGLLSKSTGENLAESSSFLVVIGLMDMEVLALRSKQNLKPWYSTAPPPAEAVEKYRFSFSPEWTIN</sequence>
<feature type="non-terminal residue" evidence="1">
    <location>
        <position position="271"/>
    </location>
</feature>
<name>A0AAW0KBH2_MYOGA</name>
<evidence type="ECO:0000313" key="2">
    <source>
        <dbReference type="Proteomes" id="UP001488838"/>
    </source>
</evidence>
<reference evidence="1 2" key="1">
    <citation type="journal article" date="2023" name="bioRxiv">
        <title>Conserved and derived expression patterns and positive selection on dental genes reveal complex evolutionary context of ever-growing rodent molars.</title>
        <authorList>
            <person name="Calamari Z.T."/>
            <person name="Song A."/>
            <person name="Cohen E."/>
            <person name="Akter M."/>
            <person name="Roy R.D."/>
            <person name="Hallikas O."/>
            <person name="Christensen M.M."/>
            <person name="Li P."/>
            <person name="Marangoni P."/>
            <person name="Jernvall J."/>
            <person name="Klein O.D."/>
        </authorList>
    </citation>
    <scope>NUCLEOTIDE SEQUENCE [LARGE SCALE GENOMIC DNA]</scope>
    <source>
        <strain evidence="1">V071</strain>
    </source>
</reference>